<evidence type="ECO:0000256" key="3">
    <source>
        <dbReference type="ARBA" id="ARBA00023002"/>
    </source>
</evidence>
<keyword evidence="2" id="KW-0479">Metal-binding</keyword>
<evidence type="ECO:0000256" key="1">
    <source>
        <dbReference type="ARBA" id="ARBA00010609"/>
    </source>
</evidence>
<name>A0AA39CHG9_9EURO</name>
<feature type="domain" description="Plastocyanin-like" evidence="6">
    <location>
        <begin position="246"/>
        <end position="380"/>
    </location>
</feature>
<evidence type="ECO:0008006" key="11">
    <source>
        <dbReference type="Google" id="ProtNLM"/>
    </source>
</evidence>
<dbReference type="Pfam" id="PF07731">
    <property type="entry name" value="Cu-oxidase_2"/>
    <property type="match status" value="1"/>
</dbReference>
<feature type="chain" id="PRO_5041262921" description="Laccase" evidence="5">
    <location>
        <begin position="24"/>
        <end position="645"/>
    </location>
</feature>
<dbReference type="Gene3D" id="2.60.40.420">
    <property type="entry name" value="Cupredoxins - blue copper proteins"/>
    <property type="match status" value="3"/>
</dbReference>
<dbReference type="FunFam" id="2.60.40.420:FF:000045">
    <property type="entry name" value="Laccase 2"/>
    <property type="match status" value="1"/>
</dbReference>
<feature type="domain" description="Plastocyanin-like" evidence="7">
    <location>
        <begin position="489"/>
        <end position="606"/>
    </location>
</feature>
<evidence type="ECO:0000256" key="2">
    <source>
        <dbReference type="ARBA" id="ARBA00022723"/>
    </source>
</evidence>
<dbReference type="CDD" id="cd13880">
    <property type="entry name" value="CuRO_2_MaLCC_like"/>
    <property type="match status" value="1"/>
</dbReference>
<evidence type="ECO:0000259" key="6">
    <source>
        <dbReference type="Pfam" id="PF00394"/>
    </source>
</evidence>
<organism evidence="9 10">
    <name type="scientific">Cladophialophora chaetospira</name>
    <dbReference type="NCBI Taxonomy" id="386627"/>
    <lineage>
        <taxon>Eukaryota</taxon>
        <taxon>Fungi</taxon>
        <taxon>Dikarya</taxon>
        <taxon>Ascomycota</taxon>
        <taxon>Pezizomycotina</taxon>
        <taxon>Eurotiomycetes</taxon>
        <taxon>Chaetothyriomycetidae</taxon>
        <taxon>Chaetothyriales</taxon>
        <taxon>Herpotrichiellaceae</taxon>
        <taxon>Cladophialophora</taxon>
    </lineage>
</organism>
<dbReference type="AlphaFoldDB" id="A0AA39CHG9"/>
<keyword evidence="5" id="KW-0732">Signal</keyword>
<dbReference type="Proteomes" id="UP001172673">
    <property type="component" value="Unassembled WGS sequence"/>
</dbReference>
<feature type="signal peptide" evidence="5">
    <location>
        <begin position="1"/>
        <end position="23"/>
    </location>
</feature>
<evidence type="ECO:0000313" key="9">
    <source>
        <dbReference type="EMBL" id="KAJ9608459.1"/>
    </source>
</evidence>
<dbReference type="InterPro" id="IPR045087">
    <property type="entry name" value="Cu-oxidase_fam"/>
</dbReference>
<evidence type="ECO:0000256" key="5">
    <source>
        <dbReference type="SAM" id="SignalP"/>
    </source>
</evidence>
<keyword evidence="10" id="KW-1185">Reference proteome</keyword>
<evidence type="ECO:0000259" key="8">
    <source>
        <dbReference type="Pfam" id="PF07732"/>
    </source>
</evidence>
<proteinExistence type="inferred from homology"/>
<dbReference type="Pfam" id="PF07732">
    <property type="entry name" value="Cu-oxidase_3"/>
    <property type="match status" value="1"/>
</dbReference>
<dbReference type="Pfam" id="PF00394">
    <property type="entry name" value="Cu-oxidase"/>
    <property type="match status" value="1"/>
</dbReference>
<sequence length="645" mass="72341">MVSIWARIVAVFHFILLSPPKEQWPDQQPLPASVQAPFSPQVNVQAEAPQPPTPFLPPSAPRASNFTCEYPSLEGYTSCSTYGDRSCWLKYPNSTKQRYDINTDYESIFPPGKTRKYYIEINNKTIRPDGVDRQAMIVNDTYPGPWIEACWGDWLEITVKNNLKTNGTTIHWHGIRQLNTTANDGVNGITQCPIAPGETYTYRFRAMQYGTTWYHSHYSLQYGEGVLGPMTIHGPSSADYDEAQPPVLMTDWAHESWYTKWWDNTIGGKPGIPLPDNILVGGKGTWPANKPSKEFRLNFVKGTRYLLRLINTSVDTSFVFSIDNHKIQVIGADLVPIVPYMTDHVVVGIGQRYHIIVTANPIDGKANATYWIRTQPAKGCDPGGTKKIDPRTGIVVYKDSEPVDLPGNIDVTCRDEPYDKLVPILKWTVGQPSNIAANSQFDIGFDNITAGTSFPANIPRNRFNMYSDTMWLNFSNPTLSQDLSAKQAAFDSHSVVVKEDSKKDDWVYLLVSGTGIPRSGRQYLPIAHPIHLHGHDFAILQQSNEPYRIGGLDLKLDNPPRRDVAFMPSKGYLVLAFKADNPGVWLMHCHIATHASGGLAMQIVENGDQIVLDPFDQKQLSQTCKKWQEWSSNKANHFLQDDSGI</sequence>
<keyword evidence="4" id="KW-0186">Copper</keyword>
<comment type="similarity">
    <text evidence="1">Belongs to the multicopper oxidase family.</text>
</comment>
<dbReference type="FunFam" id="2.60.40.420:FF:000021">
    <property type="entry name" value="Extracellular dihydrogeodin oxidase/laccase"/>
    <property type="match status" value="1"/>
</dbReference>
<dbReference type="GO" id="GO:0016491">
    <property type="term" value="F:oxidoreductase activity"/>
    <property type="evidence" value="ECO:0007669"/>
    <property type="project" value="UniProtKB-KW"/>
</dbReference>
<keyword evidence="3" id="KW-0560">Oxidoreductase</keyword>
<dbReference type="PANTHER" id="PTHR11709">
    <property type="entry name" value="MULTI-COPPER OXIDASE"/>
    <property type="match status" value="1"/>
</dbReference>
<protein>
    <recommendedName>
        <fullName evidence="11">Laccase</fullName>
    </recommendedName>
</protein>
<evidence type="ECO:0000256" key="4">
    <source>
        <dbReference type="ARBA" id="ARBA00023008"/>
    </source>
</evidence>
<dbReference type="SUPFAM" id="SSF49503">
    <property type="entry name" value="Cupredoxins"/>
    <property type="match status" value="3"/>
</dbReference>
<dbReference type="PROSITE" id="PS00080">
    <property type="entry name" value="MULTICOPPER_OXIDASE2"/>
    <property type="match status" value="1"/>
</dbReference>
<dbReference type="PROSITE" id="PS00079">
    <property type="entry name" value="MULTICOPPER_OXIDASE1"/>
    <property type="match status" value="1"/>
</dbReference>
<dbReference type="InterPro" id="IPR002355">
    <property type="entry name" value="Cu_oxidase_Cu_BS"/>
</dbReference>
<dbReference type="PANTHER" id="PTHR11709:SF71">
    <property type="entry name" value="OXIDOREDUCTASE TPCJ"/>
    <property type="match status" value="1"/>
</dbReference>
<dbReference type="CDD" id="cd13901">
    <property type="entry name" value="CuRO_3_MaLCC_like"/>
    <property type="match status" value="1"/>
</dbReference>
<dbReference type="GO" id="GO:0005507">
    <property type="term" value="F:copper ion binding"/>
    <property type="evidence" value="ECO:0007669"/>
    <property type="project" value="InterPro"/>
</dbReference>
<dbReference type="EMBL" id="JAPDRK010000010">
    <property type="protein sequence ID" value="KAJ9608459.1"/>
    <property type="molecule type" value="Genomic_DNA"/>
</dbReference>
<gene>
    <name evidence="9" type="ORF">H2200_007447</name>
</gene>
<dbReference type="InterPro" id="IPR011707">
    <property type="entry name" value="Cu-oxidase-like_N"/>
</dbReference>
<evidence type="ECO:0000259" key="7">
    <source>
        <dbReference type="Pfam" id="PF07731"/>
    </source>
</evidence>
<dbReference type="InterPro" id="IPR011706">
    <property type="entry name" value="Cu-oxidase_C"/>
</dbReference>
<feature type="domain" description="Plastocyanin-like" evidence="8">
    <location>
        <begin position="121"/>
        <end position="236"/>
    </location>
</feature>
<dbReference type="InterPro" id="IPR001117">
    <property type="entry name" value="Cu-oxidase_2nd"/>
</dbReference>
<dbReference type="InterPro" id="IPR033138">
    <property type="entry name" value="Cu_oxidase_CS"/>
</dbReference>
<comment type="caution">
    <text evidence="9">The sequence shown here is derived from an EMBL/GenBank/DDBJ whole genome shotgun (WGS) entry which is preliminary data.</text>
</comment>
<evidence type="ECO:0000313" key="10">
    <source>
        <dbReference type="Proteomes" id="UP001172673"/>
    </source>
</evidence>
<reference evidence="9" key="1">
    <citation type="submission" date="2022-10" db="EMBL/GenBank/DDBJ databases">
        <title>Culturing micro-colonial fungi from biological soil crusts in the Mojave desert and describing Neophaeococcomyces mojavensis, and introducing the new genera and species Taxawa tesnikishii.</title>
        <authorList>
            <person name="Kurbessoian T."/>
            <person name="Stajich J.E."/>
        </authorList>
    </citation>
    <scope>NUCLEOTIDE SEQUENCE</scope>
    <source>
        <strain evidence="9">TK_41</strain>
    </source>
</reference>
<accession>A0AA39CHG9</accession>
<dbReference type="InterPro" id="IPR008972">
    <property type="entry name" value="Cupredoxin"/>
</dbReference>
<dbReference type="CDD" id="cd13854">
    <property type="entry name" value="CuRO_1_MaLCC_like"/>
    <property type="match status" value="1"/>
</dbReference>